<evidence type="ECO:0000256" key="2">
    <source>
        <dbReference type="ARBA" id="ARBA00022630"/>
    </source>
</evidence>
<name>A0A2P7AVK1_9HYPH</name>
<accession>A0A2P7AVK1</accession>
<organism evidence="6 7">
    <name type="scientific">Phyllobacterium endophyticum</name>
    <dbReference type="NCBI Taxonomy" id="1149773"/>
    <lineage>
        <taxon>Bacteria</taxon>
        <taxon>Pseudomonadati</taxon>
        <taxon>Pseudomonadota</taxon>
        <taxon>Alphaproteobacteria</taxon>
        <taxon>Hyphomicrobiales</taxon>
        <taxon>Phyllobacteriaceae</taxon>
        <taxon>Phyllobacterium</taxon>
    </lineage>
</organism>
<sequence>MSNRTVVGLSGNFHRPSKTRSLVANIVSRISHQYGLDSDVFDLEDFGESLGAARSFRDLNDRSRQIAEKFLAADVIVVGTPTYKGSYTGLFKHFIDLLDPLALQSKPILLTATGGSDRHALIIEHQLRPLFGFFMAHTLPTGVFAVDRDFREYEVSSDHLHARISQAVGDVGQFVQVDQIPAAMSPRPAPALKIATPVS</sequence>
<dbReference type="GO" id="GO:0016491">
    <property type="term" value="F:oxidoreductase activity"/>
    <property type="evidence" value="ECO:0007669"/>
    <property type="project" value="UniProtKB-KW"/>
</dbReference>
<gene>
    <name evidence="6" type="primary">msuE</name>
    <name evidence="6" type="ORF">CU100_11470</name>
</gene>
<proteinExistence type="inferred from homology"/>
<evidence type="ECO:0000313" key="6">
    <source>
        <dbReference type="EMBL" id="PSH58240.1"/>
    </source>
</evidence>
<evidence type="ECO:0000256" key="4">
    <source>
        <dbReference type="ARBA" id="ARBA00023002"/>
    </source>
</evidence>
<reference evidence="7" key="1">
    <citation type="submission" date="2017-11" db="EMBL/GenBank/DDBJ databases">
        <authorList>
            <person name="Kuznetsova I."/>
            <person name="Sazanova A."/>
            <person name="Chirak E."/>
            <person name="Safronova V."/>
            <person name="Willems A."/>
        </authorList>
    </citation>
    <scope>NUCLEOTIDE SEQUENCE [LARGE SCALE GENOMIC DNA]</scope>
    <source>
        <strain evidence="7">PEPV15</strain>
    </source>
</reference>
<comment type="similarity">
    <text evidence="1">Belongs to the SsuE family.</text>
</comment>
<feature type="domain" description="NADPH-dependent FMN reductase-like" evidence="5">
    <location>
        <begin position="6"/>
        <end position="149"/>
    </location>
</feature>
<comment type="caution">
    <text evidence="6">The sequence shown here is derived from an EMBL/GenBank/DDBJ whole genome shotgun (WGS) entry which is preliminary data.</text>
</comment>
<dbReference type="NCBIfam" id="TIGR03566">
    <property type="entry name" value="FMN_reduc_MsuE"/>
    <property type="match status" value="1"/>
</dbReference>
<dbReference type="InterPro" id="IPR019912">
    <property type="entry name" value="FMN_Rdtase_MsuE-like"/>
</dbReference>
<dbReference type="InterPro" id="IPR051814">
    <property type="entry name" value="NAD(P)H-dep_FMN_reductase"/>
</dbReference>
<evidence type="ECO:0000256" key="3">
    <source>
        <dbReference type="ARBA" id="ARBA00022643"/>
    </source>
</evidence>
<dbReference type="Gene3D" id="3.40.50.360">
    <property type="match status" value="1"/>
</dbReference>
<dbReference type="PANTHER" id="PTHR43408:SF2">
    <property type="entry name" value="FMN REDUCTASE (NADPH)"/>
    <property type="match status" value="1"/>
</dbReference>
<evidence type="ECO:0000259" key="5">
    <source>
        <dbReference type="Pfam" id="PF03358"/>
    </source>
</evidence>
<dbReference type="InterPro" id="IPR005025">
    <property type="entry name" value="FMN_Rdtase-like_dom"/>
</dbReference>
<dbReference type="InterPro" id="IPR029039">
    <property type="entry name" value="Flavoprotein-like_sf"/>
</dbReference>
<dbReference type="Proteomes" id="UP000241158">
    <property type="component" value="Unassembled WGS sequence"/>
</dbReference>
<dbReference type="PANTHER" id="PTHR43408">
    <property type="entry name" value="FMN REDUCTASE (NADPH)"/>
    <property type="match status" value="1"/>
</dbReference>
<keyword evidence="3" id="KW-0288">FMN</keyword>
<dbReference type="OrthoDB" id="1643408at2"/>
<evidence type="ECO:0000313" key="7">
    <source>
        <dbReference type="Proteomes" id="UP000241158"/>
    </source>
</evidence>
<keyword evidence="2" id="KW-0285">Flavoprotein</keyword>
<dbReference type="RefSeq" id="WP_106716692.1">
    <property type="nucleotide sequence ID" value="NZ_JACHXT010000001.1"/>
</dbReference>
<dbReference type="EMBL" id="PGGN01000002">
    <property type="protein sequence ID" value="PSH58240.1"/>
    <property type="molecule type" value="Genomic_DNA"/>
</dbReference>
<protein>
    <submittedName>
        <fullName evidence="6">FMN reductase</fullName>
    </submittedName>
</protein>
<keyword evidence="4" id="KW-0560">Oxidoreductase</keyword>
<keyword evidence="7" id="KW-1185">Reference proteome</keyword>
<dbReference type="SUPFAM" id="SSF52218">
    <property type="entry name" value="Flavoproteins"/>
    <property type="match status" value="1"/>
</dbReference>
<evidence type="ECO:0000256" key="1">
    <source>
        <dbReference type="ARBA" id="ARBA00005990"/>
    </source>
</evidence>
<dbReference type="Pfam" id="PF03358">
    <property type="entry name" value="FMN_red"/>
    <property type="match status" value="1"/>
</dbReference>
<dbReference type="AlphaFoldDB" id="A0A2P7AVK1"/>